<feature type="transmembrane region" description="Helical" evidence="1">
    <location>
        <begin position="12"/>
        <end position="29"/>
    </location>
</feature>
<dbReference type="RefSeq" id="WP_184020301.1">
    <property type="nucleotide sequence ID" value="NZ_JACHFD010000017.1"/>
</dbReference>
<evidence type="ECO:0000256" key="1">
    <source>
        <dbReference type="SAM" id="Phobius"/>
    </source>
</evidence>
<reference evidence="2 3" key="1">
    <citation type="submission" date="2020-08" db="EMBL/GenBank/DDBJ databases">
        <title>Genomic Encyclopedia of Type Strains, Phase IV (KMG-IV): sequencing the most valuable type-strain genomes for metagenomic binning, comparative biology and taxonomic classification.</title>
        <authorList>
            <person name="Goeker M."/>
        </authorList>
    </citation>
    <scope>NUCLEOTIDE SEQUENCE [LARGE SCALE GENOMIC DNA]</scope>
    <source>
        <strain evidence="2 3">YC6886</strain>
    </source>
</reference>
<organism evidence="2 3">
    <name type="scientific">Haloferula luteola</name>
    <dbReference type="NCBI Taxonomy" id="595692"/>
    <lineage>
        <taxon>Bacteria</taxon>
        <taxon>Pseudomonadati</taxon>
        <taxon>Verrucomicrobiota</taxon>
        <taxon>Verrucomicrobiia</taxon>
        <taxon>Verrucomicrobiales</taxon>
        <taxon>Verrucomicrobiaceae</taxon>
        <taxon>Haloferula</taxon>
    </lineage>
</organism>
<keyword evidence="1" id="KW-0812">Transmembrane</keyword>
<evidence type="ECO:0000313" key="2">
    <source>
        <dbReference type="EMBL" id="MBB5352889.1"/>
    </source>
</evidence>
<sequence>MIFAINFSDLPADAIGLVVILLLSLLSVLKDKLFQRSREPDESEFTEEEREIIWRRQVETLPPPLHRATPPQIVIHSVVKPTPPLAPPQLPKVVAPSDRELELARAFEVRGSRKGRTGHRREIDRLLRSPYAARNAVLLTEILGPPVALKADASDHLPR</sequence>
<dbReference type="AlphaFoldDB" id="A0A840VGE2"/>
<name>A0A840VGE2_9BACT</name>
<dbReference type="Proteomes" id="UP000557717">
    <property type="component" value="Unassembled WGS sequence"/>
</dbReference>
<protein>
    <submittedName>
        <fullName evidence="2">Uncharacterized protein</fullName>
    </submittedName>
</protein>
<dbReference type="EMBL" id="JACHFD010000017">
    <property type="protein sequence ID" value="MBB5352889.1"/>
    <property type="molecule type" value="Genomic_DNA"/>
</dbReference>
<gene>
    <name evidence="2" type="ORF">HNR46_003138</name>
</gene>
<keyword evidence="1" id="KW-1133">Transmembrane helix</keyword>
<keyword evidence="3" id="KW-1185">Reference proteome</keyword>
<accession>A0A840VGE2</accession>
<evidence type="ECO:0000313" key="3">
    <source>
        <dbReference type="Proteomes" id="UP000557717"/>
    </source>
</evidence>
<proteinExistence type="predicted"/>
<keyword evidence="1" id="KW-0472">Membrane</keyword>
<comment type="caution">
    <text evidence="2">The sequence shown here is derived from an EMBL/GenBank/DDBJ whole genome shotgun (WGS) entry which is preliminary data.</text>
</comment>